<evidence type="ECO:0000256" key="1">
    <source>
        <dbReference type="SAM" id="Phobius"/>
    </source>
</evidence>
<gene>
    <name evidence="2" type="ORF">HPB51_026046</name>
</gene>
<keyword evidence="1" id="KW-1133">Transmembrane helix</keyword>
<keyword evidence="3" id="KW-1185">Reference proteome</keyword>
<evidence type="ECO:0000313" key="2">
    <source>
        <dbReference type="EMBL" id="KAH8032593.1"/>
    </source>
</evidence>
<dbReference type="AlphaFoldDB" id="A0A9J6EE08"/>
<organism evidence="2 3">
    <name type="scientific">Rhipicephalus microplus</name>
    <name type="common">Cattle tick</name>
    <name type="synonym">Boophilus microplus</name>
    <dbReference type="NCBI Taxonomy" id="6941"/>
    <lineage>
        <taxon>Eukaryota</taxon>
        <taxon>Metazoa</taxon>
        <taxon>Ecdysozoa</taxon>
        <taxon>Arthropoda</taxon>
        <taxon>Chelicerata</taxon>
        <taxon>Arachnida</taxon>
        <taxon>Acari</taxon>
        <taxon>Parasitiformes</taxon>
        <taxon>Ixodida</taxon>
        <taxon>Ixodoidea</taxon>
        <taxon>Ixodidae</taxon>
        <taxon>Rhipicephalinae</taxon>
        <taxon>Rhipicephalus</taxon>
        <taxon>Boophilus</taxon>
    </lineage>
</organism>
<feature type="transmembrane region" description="Helical" evidence="1">
    <location>
        <begin position="87"/>
        <end position="106"/>
    </location>
</feature>
<dbReference type="EMBL" id="JABSTU010000005">
    <property type="protein sequence ID" value="KAH8032593.1"/>
    <property type="molecule type" value="Genomic_DNA"/>
</dbReference>
<comment type="caution">
    <text evidence="2">The sequence shown here is derived from an EMBL/GenBank/DDBJ whole genome shotgun (WGS) entry which is preliminary data.</text>
</comment>
<keyword evidence="1" id="KW-0472">Membrane</keyword>
<reference evidence="2" key="2">
    <citation type="submission" date="2021-09" db="EMBL/GenBank/DDBJ databases">
        <authorList>
            <person name="Jia N."/>
            <person name="Wang J."/>
            <person name="Shi W."/>
            <person name="Du L."/>
            <person name="Sun Y."/>
            <person name="Zhan W."/>
            <person name="Jiang J."/>
            <person name="Wang Q."/>
            <person name="Zhang B."/>
            <person name="Ji P."/>
            <person name="Sakyi L.B."/>
            <person name="Cui X."/>
            <person name="Yuan T."/>
            <person name="Jiang B."/>
            <person name="Yang W."/>
            <person name="Lam T.T.-Y."/>
            <person name="Chang Q."/>
            <person name="Ding S."/>
            <person name="Wang X."/>
            <person name="Zhu J."/>
            <person name="Ruan X."/>
            <person name="Zhao L."/>
            <person name="Wei J."/>
            <person name="Que T."/>
            <person name="Du C."/>
            <person name="Cheng J."/>
            <person name="Dai P."/>
            <person name="Han X."/>
            <person name="Huang E."/>
            <person name="Gao Y."/>
            <person name="Liu J."/>
            <person name="Shao H."/>
            <person name="Ye R."/>
            <person name="Li L."/>
            <person name="Wei W."/>
            <person name="Wang X."/>
            <person name="Wang C."/>
            <person name="Huo Q."/>
            <person name="Li W."/>
            <person name="Guo W."/>
            <person name="Chen H."/>
            <person name="Chen S."/>
            <person name="Zhou L."/>
            <person name="Zhou L."/>
            <person name="Ni X."/>
            <person name="Tian J."/>
            <person name="Zhou Y."/>
            <person name="Sheng Y."/>
            <person name="Liu T."/>
            <person name="Pan Y."/>
            <person name="Xia L."/>
            <person name="Li J."/>
            <person name="Zhao F."/>
            <person name="Cao W."/>
        </authorList>
    </citation>
    <scope>NUCLEOTIDE SEQUENCE</scope>
    <source>
        <strain evidence="2">Rmic-2018</strain>
        <tissue evidence="2">Larvae</tissue>
    </source>
</reference>
<protein>
    <submittedName>
        <fullName evidence="2">Uncharacterized protein</fullName>
    </submittedName>
</protein>
<dbReference type="Proteomes" id="UP000821866">
    <property type="component" value="Chromosome 3"/>
</dbReference>
<reference evidence="2" key="1">
    <citation type="journal article" date="2020" name="Cell">
        <title>Large-Scale Comparative Analyses of Tick Genomes Elucidate Their Genetic Diversity and Vector Capacities.</title>
        <authorList>
            <consortium name="Tick Genome and Microbiome Consortium (TIGMIC)"/>
            <person name="Jia N."/>
            <person name="Wang J."/>
            <person name="Shi W."/>
            <person name="Du L."/>
            <person name="Sun Y."/>
            <person name="Zhan W."/>
            <person name="Jiang J.F."/>
            <person name="Wang Q."/>
            <person name="Zhang B."/>
            <person name="Ji P."/>
            <person name="Bell-Sakyi L."/>
            <person name="Cui X.M."/>
            <person name="Yuan T.T."/>
            <person name="Jiang B.G."/>
            <person name="Yang W.F."/>
            <person name="Lam T.T."/>
            <person name="Chang Q.C."/>
            <person name="Ding S.J."/>
            <person name="Wang X.J."/>
            <person name="Zhu J.G."/>
            <person name="Ruan X.D."/>
            <person name="Zhao L."/>
            <person name="Wei J.T."/>
            <person name="Ye R.Z."/>
            <person name="Que T.C."/>
            <person name="Du C.H."/>
            <person name="Zhou Y.H."/>
            <person name="Cheng J.X."/>
            <person name="Dai P.F."/>
            <person name="Guo W.B."/>
            <person name="Han X.H."/>
            <person name="Huang E.J."/>
            <person name="Li L.F."/>
            <person name="Wei W."/>
            <person name="Gao Y.C."/>
            <person name="Liu J.Z."/>
            <person name="Shao H.Z."/>
            <person name="Wang X."/>
            <person name="Wang C.C."/>
            <person name="Yang T.C."/>
            <person name="Huo Q.B."/>
            <person name="Li W."/>
            <person name="Chen H.Y."/>
            <person name="Chen S.E."/>
            <person name="Zhou L.G."/>
            <person name="Ni X.B."/>
            <person name="Tian J.H."/>
            <person name="Sheng Y."/>
            <person name="Liu T."/>
            <person name="Pan Y.S."/>
            <person name="Xia L.Y."/>
            <person name="Li J."/>
            <person name="Zhao F."/>
            <person name="Cao W.C."/>
        </authorList>
    </citation>
    <scope>NUCLEOTIDE SEQUENCE</scope>
    <source>
        <strain evidence="2">Rmic-2018</strain>
    </source>
</reference>
<accession>A0A9J6EE08</accession>
<keyword evidence="1" id="KW-0812">Transmembrane</keyword>
<proteinExistence type="predicted"/>
<sequence length="179" mass="20424">MRKTGRPGLAAGIVRLLWKRTTTTKASKRPVTQPILASEMLRDSFQIDYGWVHQKRARRQALDYNASDVNNTAVKLKTEHLDKDSKLVLLLLIALLLLALSSIMSYRPSPEHPYCIRLRPGAPPFYQPVPTSECLDTVERKSNLGLRDMRFASLAHTKILVSRMVRRWRGRCEQQASSL</sequence>
<name>A0A9J6EE08_RHIMP</name>
<evidence type="ECO:0000313" key="3">
    <source>
        <dbReference type="Proteomes" id="UP000821866"/>
    </source>
</evidence>